<proteinExistence type="predicted"/>
<sequence length="184" mass="20607">MDLLVNKTTRCCCCIPLRSGVITITLIYVVGSTFSAITDILSLMRNKSNDNSVTIADLVINSLFFPVFIFGFVICCFTKSAYHLRIFAIFFIIYTLVSIIELIFGVSKNVTVNECSELLVTDGSSIHDTVGFCEDNYDKYEALYIVGYTLTIFIMIHFALVVSAYAAKCKAEEDRSKQEMSETN</sequence>
<organism evidence="1 2">
    <name type="scientific">Scutellospora calospora</name>
    <dbReference type="NCBI Taxonomy" id="85575"/>
    <lineage>
        <taxon>Eukaryota</taxon>
        <taxon>Fungi</taxon>
        <taxon>Fungi incertae sedis</taxon>
        <taxon>Mucoromycota</taxon>
        <taxon>Glomeromycotina</taxon>
        <taxon>Glomeromycetes</taxon>
        <taxon>Diversisporales</taxon>
        <taxon>Gigasporaceae</taxon>
        <taxon>Scutellospora</taxon>
    </lineage>
</organism>
<keyword evidence="2" id="KW-1185">Reference proteome</keyword>
<protein>
    <submittedName>
        <fullName evidence="1">3512_t:CDS:1</fullName>
    </submittedName>
</protein>
<dbReference type="EMBL" id="CAJVPM010012056">
    <property type="protein sequence ID" value="CAG8585696.1"/>
    <property type="molecule type" value="Genomic_DNA"/>
</dbReference>
<name>A0ACA9MLQ1_9GLOM</name>
<evidence type="ECO:0000313" key="2">
    <source>
        <dbReference type="Proteomes" id="UP000789860"/>
    </source>
</evidence>
<accession>A0ACA9MLQ1</accession>
<reference evidence="1" key="1">
    <citation type="submission" date="2021-06" db="EMBL/GenBank/DDBJ databases">
        <authorList>
            <person name="Kallberg Y."/>
            <person name="Tangrot J."/>
            <person name="Rosling A."/>
        </authorList>
    </citation>
    <scope>NUCLEOTIDE SEQUENCE</scope>
    <source>
        <strain evidence="1">AU212A</strain>
    </source>
</reference>
<gene>
    <name evidence="1" type="ORF">SCALOS_LOCUS6380</name>
</gene>
<evidence type="ECO:0000313" key="1">
    <source>
        <dbReference type="EMBL" id="CAG8585696.1"/>
    </source>
</evidence>
<feature type="non-terminal residue" evidence="1">
    <location>
        <position position="184"/>
    </location>
</feature>
<comment type="caution">
    <text evidence="1">The sequence shown here is derived from an EMBL/GenBank/DDBJ whole genome shotgun (WGS) entry which is preliminary data.</text>
</comment>
<dbReference type="Proteomes" id="UP000789860">
    <property type="component" value="Unassembled WGS sequence"/>
</dbReference>